<comment type="caution">
    <text evidence="1">The sequence shown here is derived from an EMBL/GenBank/DDBJ whole genome shotgun (WGS) entry which is preliminary data.</text>
</comment>
<accession>A0ACB7Y1N6</accession>
<dbReference type="Proteomes" id="UP000828048">
    <property type="component" value="Chromosome 5"/>
</dbReference>
<reference evidence="1 2" key="1">
    <citation type="journal article" date="2021" name="Hortic Res">
        <title>High-quality reference genome and annotation aids understanding of berry development for evergreen blueberry (Vaccinium darrowii).</title>
        <authorList>
            <person name="Yu J."/>
            <person name="Hulse-Kemp A.M."/>
            <person name="Babiker E."/>
            <person name="Staton M."/>
        </authorList>
    </citation>
    <scope>NUCLEOTIDE SEQUENCE [LARGE SCALE GENOMIC DNA]</scope>
    <source>
        <strain evidence="2">cv. NJ 8807/NJ 8810</strain>
        <tissue evidence="1">Young leaf</tissue>
    </source>
</reference>
<protein>
    <submittedName>
        <fullName evidence="1">Uncharacterized protein</fullName>
    </submittedName>
</protein>
<organism evidence="1 2">
    <name type="scientific">Vaccinium darrowii</name>
    <dbReference type="NCBI Taxonomy" id="229202"/>
    <lineage>
        <taxon>Eukaryota</taxon>
        <taxon>Viridiplantae</taxon>
        <taxon>Streptophyta</taxon>
        <taxon>Embryophyta</taxon>
        <taxon>Tracheophyta</taxon>
        <taxon>Spermatophyta</taxon>
        <taxon>Magnoliopsida</taxon>
        <taxon>eudicotyledons</taxon>
        <taxon>Gunneridae</taxon>
        <taxon>Pentapetalae</taxon>
        <taxon>asterids</taxon>
        <taxon>Ericales</taxon>
        <taxon>Ericaceae</taxon>
        <taxon>Vaccinioideae</taxon>
        <taxon>Vaccinieae</taxon>
        <taxon>Vaccinium</taxon>
    </lineage>
</organism>
<name>A0ACB7Y1N6_9ERIC</name>
<evidence type="ECO:0000313" key="2">
    <source>
        <dbReference type="Proteomes" id="UP000828048"/>
    </source>
</evidence>
<proteinExistence type="predicted"/>
<gene>
    <name evidence="1" type="ORF">Vadar_025306</name>
</gene>
<evidence type="ECO:0000313" key="1">
    <source>
        <dbReference type="EMBL" id="KAH7847369.1"/>
    </source>
</evidence>
<sequence length="256" mass="29905">MMVKLRHLYTKLGVFTFHHPSEETEGNDFDRSSTLDSLQNLHKMCACEACQRVLVRSPNLRKLGLHADYSWRDAFLCFPNLACFKCLEKLTFSINRPPLPSELTLQPGLKLPQTITRITLKGTNLKWEELSLLQTLPSLEVLRLIRRACLGRVWNTSELEGFPQLKYLRFYELNIQEWITSEDQFPKLEVLVIEHCSSLKRIPIAFGNLNELREIKLQSCRKEAEKSAREIQKEQRNRKGDDDCVNLLFKFNNYFG</sequence>
<keyword evidence="2" id="KW-1185">Reference proteome</keyword>
<dbReference type="EMBL" id="CM037155">
    <property type="protein sequence ID" value="KAH7847369.1"/>
    <property type="molecule type" value="Genomic_DNA"/>
</dbReference>